<evidence type="ECO:0000313" key="2">
    <source>
        <dbReference type="EMBL" id="QBR87526.1"/>
    </source>
</evidence>
<evidence type="ECO:0000256" key="1">
    <source>
        <dbReference type="SAM" id="Phobius"/>
    </source>
</evidence>
<proteinExistence type="predicted"/>
<evidence type="ECO:0000313" key="3">
    <source>
        <dbReference type="Proteomes" id="UP000295748"/>
    </source>
</evidence>
<feature type="transmembrane region" description="Helical" evidence="1">
    <location>
        <begin position="21"/>
        <end position="46"/>
    </location>
</feature>
<gene>
    <name evidence="2" type="ORF">E4K62_01740</name>
</gene>
<reference evidence="2 3" key="1">
    <citation type="submission" date="2019-03" db="EMBL/GenBank/DDBJ databases">
        <authorList>
            <person name="Dong K."/>
        </authorList>
    </citation>
    <scope>NUCLEOTIDE SEQUENCE [LARGE SCALE GENOMIC DNA]</scope>
    <source>
        <strain evidence="3">dk512</strain>
    </source>
</reference>
<dbReference type="EMBL" id="CP038266">
    <property type="protein sequence ID" value="QBR87526.1"/>
    <property type="molecule type" value="Genomic_DNA"/>
</dbReference>
<organism evidence="2 3">
    <name type="scientific">Microbacterium wangchenii</name>
    <dbReference type="NCBI Taxonomy" id="2541726"/>
    <lineage>
        <taxon>Bacteria</taxon>
        <taxon>Bacillati</taxon>
        <taxon>Actinomycetota</taxon>
        <taxon>Actinomycetes</taxon>
        <taxon>Micrococcales</taxon>
        <taxon>Microbacteriaceae</taxon>
        <taxon>Microbacterium</taxon>
    </lineage>
</organism>
<accession>A0ABX5SN42</accession>
<dbReference type="Proteomes" id="UP000295748">
    <property type="component" value="Chromosome"/>
</dbReference>
<protein>
    <submittedName>
        <fullName evidence="2">Uncharacterized protein</fullName>
    </submittedName>
</protein>
<dbReference type="RefSeq" id="WP_135062974.1">
    <property type="nucleotide sequence ID" value="NZ_CP038266.1"/>
</dbReference>
<name>A0ABX5SN42_9MICO</name>
<keyword evidence="1" id="KW-0812">Transmembrane</keyword>
<keyword evidence="1" id="KW-1133">Transmembrane helix</keyword>
<keyword evidence="1" id="KW-0472">Membrane</keyword>
<sequence length="69" mass="7495">MRTSHLLHEPSALRILNPAGLAIPALAVTAIVVANVWFCAIPLFGINDSGTYIWRFPFGSVDYQVEPVG</sequence>
<keyword evidence="3" id="KW-1185">Reference proteome</keyword>